<sequence>MAVRTVCHCAPHLSASAHRAAHRIPARSVRGALHLHPDRFGCSRHSVDLEDAVAVVDDAEACVAHRDQVRSTIAVHTRLLNLSASAERTARRLWTREASLGSDRTG</sequence>
<evidence type="ECO:0000313" key="2">
    <source>
        <dbReference type="Proteomes" id="UP001500466"/>
    </source>
</evidence>
<accession>A0ABP9I8B0</accession>
<dbReference type="EMBL" id="BAABHS010000038">
    <property type="protein sequence ID" value="GAA4989967.1"/>
    <property type="molecule type" value="Genomic_DNA"/>
</dbReference>
<reference evidence="2" key="1">
    <citation type="journal article" date="2019" name="Int. J. Syst. Evol. Microbiol.">
        <title>The Global Catalogue of Microorganisms (GCM) 10K type strain sequencing project: providing services to taxonomists for standard genome sequencing and annotation.</title>
        <authorList>
            <consortium name="The Broad Institute Genomics Platform"/>
            <consortium name="The Broad Institute Genome Sequencing Center for Infectious Disease"/>
            <person name="Wu L."/>
            <person name="Ma J."/>
        </authorList>
    </citation>
    <scope>NUCLEOTIDE SEQUENCE [LARGE SCALE GENOMIC DNA]</scope>
    <source>
        <strain evidence="2">JCM 17986</strain>
    </source>
</reference>
<keyword evidence="2" id="KW-1185">Reference proteome</keyword>
<proteinExistence type="predicted"/>
<name>A0ABP9I8B0_9ACTN</name>
<protein>
    <submittedName>
        <fullName evidence="1">Uncharacterized protein</fullName>
    </submittedName>
</protein>
<evidence type="ECO:0000313" key="1">
    <source>
        <dbReference type="EMBL" id="GAA4989967.1"/>
    </source>
</evidence>
<dbReference type="Proteomes" id="UP001500466">
    <property type="component" value="Unassembled WGS sequence"/>
</dbReference>
<comment type="caution">
    <text evidence="1">The sequence shown here is derived from an EMBL/GenBank/DDBJ whole genome shotgun (WGS) entry which is preliminary data.</text>
</comment>
<gene>
    <name evidence="1" type="ORF">GCM10023205_71520</name>
</gene>
<organism evidence="1 2">
    <name type="scientific">Yinghuangia aomiensis</name>
    <dbReference type="NCBI Taxonomy" id="676205"/>
    <lineage>
        <taxon>Bacteria</taxon>
        <taxon>Bacillati</taxon>
        <taxon>Actinomycetota</taxon>
        <taxon>Actinomycetes</taxon>
        <taxon>Kitasatosporales</taxon>
        <taxon>Streptomycetaceae</taxon>
        <taxon>Yinghuangia</taxon>
    </lineage>
</organism>